<evidence type="ECO:0000313" key="3">
    <source>
        <dbReference type="EMBL" id="TET47361.1"/>
    </source>
</evidence>
<organism evidence="3 4">
    <name type="scientific">candidate division TA06 bacterium</name>
    <dbReference type="NCBI Taxonomy" id="2250710"/>
    <lineage>
        <taxon>Bacteria</taxon>
        <taxon>Bacteria division TA06</taxon>
    </lineage>
</organism>
<dbReference type="EMBL" id="SOJN01000023">
    <property type="protein sequence ID" value="TET47361.1"/>
    <property type="molecule type" value="Genomic_DNA"/>
</dbReference>
<dbReference type="InterPro" id="IPR051278">
    <property type="entry name" value="HdrB/HdrD_reductase"/>
</dbReference>
<dbReference type="GO" id="GO:0016491">
    <property type="term" value="F:oxidoreductase activity"/>
    <property type="evidence" value="ECO:0007669"/>
    <property type="project" value="UniProtKB-KW"/>
</dbReference>
<dbReference type="Pfam" id="PF02754">
    <property type="entry name" value="CCG"/>
    <property type="match status" value="2"/>
</dbReference>
<dbReference type="PANTHER" id="PTHR42947">
    <property type="entry name" value="COB--COM HETERODISULFIDE REDUCTASE SUBUNIT B 1"/>
    <property type="match status" value="1"/>
</dbReference>
<dbReference type="AlphaFoldDB" id="A0A523UYE4"/>
<reference evidence="3 4" key="1">
    <citation type="submission" date="2019-03" db="EMBL/GenBank/DDBJ databases">
        <title>Metabolic potential of uncultured bacteria and archaea associated with petroleum seepage in deep-sea sediments.</title>
        <authorList>
            <person name="Dong X."/>
            <person name="Hubert C."/>
        </authorList>
    </citation>
    <scope>NUCLEOTIDE SEQUENCE [LARGE SCALE GENOMIC DNA]</scope>
    <source>
        <strain evidence="3">E44_bin18</strain>
    </source>
</reference>
<dbReference type="Proteomes" id="UP000315525">
    <property type="component" value="Unassembled WGS sequence"/>
</dbReference>
<sequence>MKIAYYPGCTLKTTGTGLEMSAIAAAKALGLELVELERWNCCGTVHSLANDNIINNLAAVRNLIRAKESGYDRFVTLCSICYNTQKSVNNIIRNDEEKKGKINSFMYEEPDYEGDVAVLHLLEAIRDEVGFGNMAEKISKPLSSLKIAPYYGCLLLRPKEIALDSQENPTIMEELLSATGAQVVDDPYKTECCGTYHTVVDVDLVVEHAYRILSSAVKRGADAISTTCPLCHFNLDRRQKEVGKRYGDFKPIPVFYFTQLLCIALGLGEEPCNFELHYVDPRSLLAEKHLL</sequence>
<accession>A0A523UYE4</accession>
<evidence type="ECO:0000256" key="1">
    <source>
        <dbReference type="ARBA" id="ARBA00023002"/>
    </source>
</evidence>
<keyword evidence="1" id="KW-0560">Oxidoreductase</keyword>
<gene>
    <name evidence="3" type="ORF">E3J62_01830</name>
</gene>
<comment type="caution">
    <text evidence="3">The sequence shown here is derived from an EMBL/GenBank/DDBJ whole genome shotgun (WGS) entry which is preliminary data.</text>
</comment>
<feature type="domain" description="Cysteine-rich" evidence="2">
    <location>
        <begin position="149"/>
        <end position="236"/>
    </location>
</feature>
<dbReference type="Gene3D" id="1.20.1050.140">
    <property type="match status" value="1"/>
</dbReference>
<name>A0A523UYE4_UNCT6</name>
<protein>
    <submittedName>
        <fullName evidence="3">Heterodisulfide reductase, subunit B</fullName>
    </submittedName>
</protein>
<feature type="domain" description="Cysteine-rich" evidence="2">
    <location>
        <begin position="3"/>
        <end position="84"/>
    </location>
</feature>
<proteinExistence type="predicted"/>
<evidence type="ECO:0000259" key="2">
    <source>
        <dbReference type="Pfam" id="PF02754"/>
    </source>
</evidence>
<dbReference type="Gene3D" id="3.40.50.11810">
    <property type="match status" value="1"/>
</dbReference>
<dbReference type="InterPro" id="IPR004017">
    <property type="entry name" value="Cys_rich_dom"/>
</dbReference>
<evidence type="ECO:0000313" key="4">
    <source>
        <dbReference type="Proteomes" id="UP000315525"/>
    </source>
</evidence>
<dbReference type="PANTHER" id="PTHR42947:SF1">
    <property type="entry name" value="COB--COM HETERODISULFIDE REDUCTASE SUBUNIT B 1"/>
    <property type="match status" value="1"/>
</dbReference>